<accession>A0A3E0VQP7</accession>
<dbReference type="RefSeq" id="WP_116413068.1">
    <property type="nucleotide sequence ID" value="NZ_NBXB01000050.1"/>
</dbReference>
<feature type="region of interest" description="Disordered" evidence="2">
    <location>
        <begin position="1"/>
        <end position="23"/>
    </location>
</feature>
<dbReference type="InterPro" id="IPR009061">
    <property type="entry name" value="DNA-bd_dom_put_sf"/>
</dbReference>
<comment type="caution">
    <text evidence="4">The sequence shown here is derived from an EMBL/GenBank/DDBJ whole genome shotgun (WGS) entry which is preliminary data.</text>
</comment>
<dbReference type="Gene3D" id="1.10.1660.10">
    <property type="match status" value="1"/>
</dbReference>
<dbReference type="Proteomes" id="UP000256541">
    <property type="component" value="Unassembled WGS sequence"/>
</dbReference>
<dbReference type="PANTHER" id="PTHR30204">
    <property type="entry name" value="REDOX-CYCLING DRUG-SENSING TRANSCRIPTIONAL ACTIVATOR SOXR"/>
    <property type="match status" value="1"/>
</dbReference>
<dbReference type="PANTHER" id="PTHR30204:SF98">
    <property type="entry name" value="HTH-TYPE TRANSCRIPTIONAL REGULATOR ADHR"/>
    <property type="match status" value="1"/>
</dbReference>
<dbReference type="PROSITE" id="PS00552">
    <property type="entry name" value="HTH_MERR_1"/>
    <property type="match status" value="1"/>
</dbReference>
<dbReference type="InterPro" id="IPR047057">
    <property type="entry name" value="MerR_fam"/>
</dbReference>
<keyword evidence="1" id="KW-0238">DNA-binding</keyword>
<protein>
    <submittedName>
        <fullName evidence="4">MerR family transcriptional regulator</fullName>
    </submittedName>
</protein>
<dbReference type="Pfam" id="PF13411">
    <property type="entry name" value="MerR_1"/>
    <property type="match status" value="1"/>
</dbReference>
<sequence>MTTTRVTDTPADPNIPGSSDSDATFTIGEVSGLTGLTTHTVRFYEKEGLFFGPVRRDSAGRRVFTDFELQWLRVCTKLRSSGMPLPEIRRYAELVLAGSGNETERLALLTGHEARVQQQMADLQEALDVIHHKVEIYTRHLGEGTADTLWTHGPEC</sequence>
<dbReference type="SMART" id="SM00422">
    <property type="entry name" value="HTH_MERR"/>
    <property type="match status" value="1"/>
</dbReference>
<evidence type="ECO:0000313" key="5">
    <source>
        <dbReference type="Proteomes" id="UP000256541"/>
    </source>
</evidence>
<dbReference type="PROSITE" id="PS50937">
    <property type="entry name" value="HTH_MERR_2"/>
    <property type="match status" value="1"/>
</dbReference>
<dbReference type="EMBL" id="NBXB01000050">
    <property type="protein sequence ID" value="RFA11778.1"/>
    <property type="molecule type" value="Genomic_DNA"/>
</dbReference>
<dbReference type="SUPFAM" id="SSF46955">
    <property type="entry name" value="Putative DNA-binding domain"/>
    <property type="match status" value="1"/>
</dbReference>
<dbReference type="GO" id="GO:0003700">
    <property type="term" value="F:DNA-binding transcription factor activity"/>
    <property type="evidence" value="ECO:0007669"/>
    <property type="project" value="InterPro"/>
</dbReference>
<dbReference type="OrthoDB" id="5242095at2"/>
<gene>
    <name evidence="4" type="ORF">B7R22_17845</name>
</gene>
<evidence type="ECO:0000256" key="2">
    <source>
        <dbReference type="SAM" id="MobiDB-lite"/>
    </source>
</evidence>
<reference evidence="4 5" key="1">
    <citation type="submission" date="2017-04" db="EMBL/GenBank/DDBJ databases">
        <title>Comparative genome analysis of Subtercola boreus.</title>
        <authorList>
            <person name="Cho Y.-J."/>
            <person name="Cho A."/>
            <person name="Kim O.-S."/>
            <person name="Lee J.-I."/>
        </authorList>
    </citation>
    <scope>NUCLEOTIDE SEQUENCE [LARGE SCALE GENOMIC DNA]</scope>
    <source>
        <strain evidence="4 5">P27479</strain>
    </source>
</reference>
<dbReference type="AlphaFoldDB" id="A0A3E0VQP7"/>
<evidence type="ECO:0000313" key="4">
    <source>
        <dbReference type="EMBL" id="RFA11778.1"/>
    </source>
</evidence>
<dbReference type="CDD" id="cd01109">
    <property type="entry name" value="HTH_YyaN"/>
    <property type="match status" value="1"/>
</dbReference>
<name>A0A3E0VQP7_9MICO</name>
<organism evidence="4 5">
    <name type="scientific">Subtercola boreus</name>
    <dbReference type="NCBI Taxonomy" id="120213"/>
    <lineage>
        <taxon>Bacteria</taxon>
        <taxon>Bacillati</taxon>
        <taxon>Actinomycetota</taxon>
        <taxon>Actinomycetes</taxon>
        <taxon>Micrococcales</taxon>
        <taxon>Microbacteriaceae</taxon>
        <taxon>Subtercola</taxon>
    </lineage>
</organism>
<dbReference type="GO" id="GO:0003677">
    <property type="term" value="F:DNA binding"/>
    <property type="evidence" value="ECO:0007669"/>
    <property type="project" value="UniProtKB-KW"/>
</dbReference>
<evidence type="ECO:0000259" key="3">
    <source>
        <dbReference type="PROSITE" id="PS50937"/>
    </source>
</evidence>
<dbReference type="InterPro" id="IPR000551">
    <property type="entry name" value="MerR-type_HTH_dom"/>
</dbReference>
<proteinExistence type="predicted"/>
<feature type="domain" description="HTH merR-type" evidence="3">
    <location>
        <begin position="24"/>
        <end position="94"/>
    </location>
</feature>
<evidence type="ECO:0000256" key="1">
    <source>
        <dbReference type="ARBA" id="ARBA00023125"/>
    </source>
</evidence>